<evidence type="ECO:0000256" key="3">
    <source>
        <dbReference type="ARBA" id="ARBA00022475"/>
    </source>
</evidence>
<dbReference type="GO" id="GO:0005886">
    <property type="term" value="C:plasma membrane"/>
    <property type="evidence" value="ECO:0007669"/>
    <property type="project" value="UniProtKB-SubCell"/>
</dbReference>
<dbReference type="CDD" id="cd06261">
    <property type="entry name" value="TM_PBP2"/>
    <property type="match status" value="1"/>
</dbReference>
<evidence type="ECO:0000256" key="6">
    <source>
        <dbReference type="ARBA" id="ARBA00023136"/>
    </source>
</evidence>
<keyword evidence="4 7" id="KW-0812">Transmembrane</keyword>
<feature type="transmembrane region" description="Helical" evidence="7">
    <location>
        <begin position="55"/>
        <end position="80"/>
    </location>
</feature>
<evidence type="ECO:0000256" key="1">
    <source>
        <dbReference type="ARBA" id="ARBA00004651"/>
    </source>
</evidence>
<dbReference type="AlphaFoldDB" id="A0AAU2W0U4"/>
<dbReference type="PANTHER" id="PTHR43227:SF8">
    <property type="entry name" value="DIACETYLCHITOBIOSE UPTAKE SYSTEM PERMEASE PROTEIN DASB"/>
    <property type="match status" value="1"/>
</dbReference>
<feature type="transmembrane region" description="Helical" evidence="7">
    <location>
        <begin position="253"/>
        <end position="276"/>
    </location>
</feature>
<protein>
    <submittedName>
        <fullName evidence="10">Sugar ABC transporter permease</fullName>
    </submittedName>
</protein>
<evidence type="ECO:0000256" key="2">
    <source>
        <dbReference type="ARBA" id="ARBA00022448"/>
    </source>
</evidence>
<reference evidence="10" key="1">
    <citation type="submission" date="2022-10" db="EMBL/GenBank/DDBJ databases">
        <title>The complete genomes of actinobacterial strains from the NBC collection.</title>
        <authorList>
            <person name="Joergensen T.S."/>
            <person name="Alvarez Arevalo M."/>
            <person name="Sterndorff E.B."/>
            <person name="Faurdal D."/>
            <person name="Vuksanovic O."/>
            <person name="Mourched A.-S."/>
            <person name="Charusanti P."/>
            <person name="Shaw S."/>
            <person name="Blin K."/>
            <person name="Weber T."/>
        </authorList>
    </citation>
    <scope>NUCLEOTIDE SEQUENCE</scope>
    <source>
        <strain evidence="10">NBC_00008</strain>
    </source>
</reference>
<dbReference type="PANTHER" id="PTHR43227">
    <property type="entry name" value="BLL4140 PROTEIN"/>
    <property type="match status" value="1"/>
</dbReference>
<dbReference type="EMBL" id="CP108313">
    <property type="protein sequence ID" value="WTW73217.1"/>
    <property type="molecule type" value="Genomic_DNA"/>
</dbReference>
<organism evidence="10">
    <name type="scientific">Streptomyces sp. NBC_00008</name>
    <dbReference type="NCBI Taxonomy" id="2903610"/>
    <lineage>
        <taxon>Bacteria</taxon>
        <taxon>Bacillati</taxon>
        <taxon>Actinomycetota</taxon>
        <taxon>Actinomycetes</taxon>
        <taxon>Kitasatosporales</taxon>
        <taxon>Streptomycetaceae</taxon>
        <taxon>Streptomyces</taxon>
    </lineage>
</organism>
<feature type="transmembrane region" description="Helical" evidence="7">
    <location>
        <begin position="121"/>
        <end position="142"/>
    </location>
</feature>
<dbReference type="InterPro" id="IPR050809">
    <property type="entry name" value="UgpAE/MalFG_permease"/>
</dbReference>
<comment type="subcellular location">
    <subcellularLocation>
        <location evidence="1 7">Cell membrane</location>
        <topology evidence="1 7">Multi-pass membrane protein</topology>
    </subcellularLocation>
</comment>
<keyword evidence="6 7" id="KW-0472">Membrane</keyword>
<sequence>MRPADGAGRPRTSGAHDLLTEEPEPATPPPGSRPLDAVRTAEPGKRPVRRRRQWAVVWLLSPAGLVMAAFSVAPVLFLVFTSFTDYNQRTLFTGEFSMVGTQQYADMFDDPEFWKSLVRSVLFTVAMVAGSIMTGVGVAQLLTRLRTAMRMTVTVVLIFAWAMPNVASSLVWKWLFQPGYGVVNWLLTQLHVFGDMTNTDWGQNASLAYLSIWSLVVWQAVPFIALTLYAALTQMPVELPEAARLDGAGEWRVWRSITLPFLRPTLLLVTIMSVIWDFNVFNQIWLVSAGGPDNATSTLGIFAYKTAFVSFRIGQGAALSVITTAILLGITAVYIRNLLRSGEDL</sequence>
<feature type="transmembrane region" description="Helical" evidence="7">
    <location>
        <begin position="207"/>
        <end position="232"/>
    </location>
</feature>
<dbReference type="PROSITE" id="PS50928">
    <property type="entry name" value="ABC_TM1"/>
    <property type="match status" value="1"/>
</dbReference>
<dbReference type="GO" id="GO:0055085">
    <property type="term" value="P:transmembrane transport"/>
    <property type="evidence" value="ECO:0007669"/>
    <property type="project" value="InterPro"/>
</dbReference>
<feature type="domain" description="ABC transmembrane type-1" evidence="9">
    <location>
        <begin position="117"/>
        <end position="334"/>
    </location>
</feature>
<evidence type="ECO:0000256" key="8">
    <source>
        <dbReference type="SAM" id="MobiDB-lite"/>
    </source>
</evidence>
<keyword evidence="3" id="KW-1003">Cell membrane</keyword>
<gene>
    <name evidence="10" type="ORF">OG398_35795</name>
</gene>
<dbReference type="InterPro" id="IPR000515">
    <property type="entry name" value="MetI-like"/>
</dbReference>
<dbReference type="Pfam" id="PF00528">
    <property type="entry name" value="BPD_transp_1"/>
    <property type="match status" value="1"/>
</dbReference>
<proteinExistence type="inferred from homology"/>
<feature type="transmembrane region" description="Helical" evidence="7">
    <location>
        <begin position="313"/>
        <end position="335"/>
    </location>
</feature>
<feature type="transmembrane region" description="Helical" evidence="7">
    <location>
        <begin position="154"/>
        <end position="175"/>
    </location>
</feature>
<comment type="similarity">
    <text evidence="7">Belongs to the binding-protein-dependent transport system permease family.</text>
</comment>
<feature type="region of interest" description="Disordered" evidence="8">
    <location>
        <begin position="1"/>
        <end position="46"/>
    </location>
</feature>
<name>A0AAU2W0U4_9ACTN</name>
<keyword evidence="5 7" id="KW-1133">Transmembrane helix</keyword>
<dbReference type="SUPFAM" id="SSF161098">
    <property type="entry name" value="MetI-like"/>
    <property type="match status" value="1"/>
</dbReference>
<evidence type="ECO:0000256" key="7">
    <source>
        <dbReference type="RuleBase" id="RU363032"/>
    </source>
</evidence>
<evidence type="ECO:0000313" key="10">
    <source>
        <dbReference type="EMBL" id="WTW73217.1"/>
    </source>
</evidence>
<dbReference type="Gene3D" id="1.10.3720.10">
    <property type="entry name" value="MetI-like"/>
    <property type="match status" value="1"/>
</dbReference>
<dbReference type="InterPro" id="IPR035906">
    <property type="entry name" value="MetI-like_sf"/>
</dbReference>
<accession>A0AAU2W0U4</accession>
<evidence type="ECO:0000256" key="4">
    <source>
        <dbReference type="ARBA" id="ARBA00022692"/>
    </source>
</evidence>
<evidence type="ECO:0000259" key="9">
    <source>
        <dbReference type="PROSITE" id="PS50928"/>
    </source>
</evidence>
<keyword evidence="2 7" id="KW-0813">Transport</keyword>
<evidence type="ECO:0000256" key="5">
    <source>
        <dbReference type="ARBA" id="ARBA00022989"/>
    </source>
</evidence>